<dbReference type="Gene3D" id="2.120.10.80">
    <property type="entry name" value="Kelch-type beta propeller"/>
    <property type="match status" value="1"/>
</dbReference>
<dbReference type="InterPro" id="IPR057499">
    <property type="entry name" value="Kelch_FKB95"/>
</dbReference>
<name>A0AAP0R972_LIQFO</name>
<accession>A0AAP0R972</accession>
<evidence type="ECO:0000313" key="4">
    <source>
        <dbReference type="Proteomes" id="UP001415857"/>
    </source>
</evidence>
<feature type="region of interest" description="Disordered" evidence="1">
    <location>
        <begin position="1"/>
        <end position="28"/>
    </location>
</feature>
<dbReference type="PANTHER" id="PTHR24414">
    <property type="entry name" value="F-BOX/KELCH-REPEAT PROTEIN SKIP4"/>
    <property type="match status" value="1"/>
</dbReference>
<dbReference type="PANTHER" id="PTHR24414:SF199">
    <property type="entry name" value="F-BOX_KELCH-REPEAT PROTEIN SKIP6-LIKE"/>
    <property type="match status" value="1"/>
</dbReference>
<proteinExistence type="predicted"/>
<evidence type="ECO:0000256" key="1">
    <source>
        <dbReference type="SAM" id="MobiDB-lite"/>
    </source>
</evidence>
<dbReference type="Proteomes" id="UP001415857">
    <property type="component" value="Unassembled WGS sequence"/>
</dbReference>
<dbReference type="SUPFAM" id="SSF117281">
    <property type="entry name" value="Kelch motif"/>
    <property type="match status" value="1"/>
</dbReference>
<comment type="caution">
    <text evidence="3">The sequence shown here is derived from an EMBL/GenBank/DDBJ whole genome shotgun (WGS) entry which is preliminary data.</text>
</comment>
<keyword evidence="4" id="KW-1185">Reference proteome</keyword>
<feature type="compositionally biased region" description="Pro residues" evidence="1">
    <location>
        <begin position="11"/>
        <end position="27"/>
    </location>
</feature>
<dbReference type="AlphaFoldDB" id="A0AAP0R972"/>
<protein>
    <recommendedName>
        <fullName evidence="2">FKB95-like N-terminal Kelch domain-containing protein</fullName>
    </recommendedName>
</protein>
<dbReference type="InterPro" id="IPR050354">
    <property type="entry name" value="F-box/kelch-repeat_ARATH"/>
</dbReference>
<evidence type="ECO:0000259" key="2">
    <source>
        <dbReference type="Pfam" id="PF25210"/>
    </source>
</evidence>
<dbReference type="EMBL" id="JBBPBK010000013">
    <property type="protein sequence ID" value="KAK9271726.1"/>
    <property type="molecule type" value="Genomic_DNA"/>
</dbReference>
<feature type="domain" description="FKB95-like N-terminal Kelch" evidence="2">
    <location>
        <begin position="108"/>
        <end position="329"/>
    </location>
</feature>
<gene>
    <name evidence="3" type="ORF">L1049_002089</name>
</gene>
<reference evidence="3 4" key="1">
    <citation type="journal article" date="2024" name="Plant J.">
        <title>Genome sequences and population genomics reveal climatic adaptation and genomic divergence between two closely related sweetgum species.</title>
        <authorList>
            <person name="Xu W.Q."/>
            <person name="Ren C.Q."/>
            <person name="Zhang X.Y."/>
            <person name="Comes H.P."/>
            <person name="Liu X.H."/>
            <person name="Li Y.G."/>
            <person name="Kettle C.J."/>
            <person name="Jalonen R."/>
            <person name="Gaisberger H."/>
            <person name="Ma Y.Z."/>
            <person name="Qiu Y.X."/>
        </authorList>
    </citation>
    <scope>NUCLEOTIDE SEQUENCE [LARGE SCALE GENOMIC DNA]</scope>
    <source>
        <strain evidence="3">Hangzhou</strain>
    </source>
</reference>
<dbReference type="Pfam" id="PF25210">
    <property type="entry name" value="Kelch_FKB95"/>
    <property type="match status" value="1"/>
</dbReference>
<organism evidence="3 4">
    <name type="scientific">Liquidambar formosana</name>
    <name type="common">Formosan gum</name>
    <dbReference type="NCBI Taxonomy" id="63359"/>
    <lineage>
        <taxon>Eukaryota</taxon>
        <taxon>Viridiplantae</taxon>
        <taxon>Streptophyta</taxon>
        <taxon>Embryophyta</taxon>
        <taxon>Tracheophyta</taxon>
        <taxon>Spermatophyta</taxon>
        <taxon>Magnoliopsida</taxon>
        <taxon>eudicotyledons</taxon>
        <taxon>Gunneridae</taxon>
        <taxon>Pentapetalae</taxon>
        <taxon>Saxifragales</taxon>
        <taxon>Altingiaceae</taxon>
        <taxon>Liquidambar</taxon>
    </lineage>
</organism>
<sequence>MWRFREASSPSPSPSPSSSPPPSPFPALPEEALEKSVCFWAYNDDLYSEFYAFNLSSNDFNFKKKKQDKKRKISTEKKKIEKPLLHHHDGDKLFGMGKILPFSSYKGGIYEKCIALGRVIYHFGGTHRFSRKVHCLDTSHPEQGWKKGHRMISHRTDPCAAVLGGKLYVMGGTDPKSRSPETWAEVFDSCLRKWEPLPPLPSPNPPANYNFVFAALDVSKKILVGFPESIVVYMYDVVKKSWEEWNHDLMNKVDSFHRLRPAVVDRTLYWSSSDGEIYAYDLDSKLWSVGSVQGFEEERVMCHPGDFSFYPCLLHLGGEDFCFLWTQPERRTGQLHMRSHCIKLQVSKCIDLEGKQGVLSAVIKSCQSYYIDHNMCFTDGLIMDGRVRVEHCLEEENASREKVEEEVYPEPDDCLM</sequence>
<dbReference type="InterPro" id="IPR015915">
    <property type="entry name" value="Kelch-typ_b-propeller"/>
</dbReference>
<evidence type="ECO:0000313" key="3">
    <source>
        <dbReference type="EMBL" id="KAK9271726.1"/>
    </source>
</evidence>